<gene>
    <name evidence="2" type="ORF">DSM02_4136</name>
</gene>
<evidence type="ECO:0000313" key="3">
    <source>
        <dbReference type="Proteomes" id="UP000289859"/>
    </source>
</evidence>
<accession>A0A4Q0NNR9</accession>
<organism evidence="2 3">
    <name type="scientific">Leeuwenhoekiella polynyae</name>
    <dbReference type="NCBI Taxonomy" id="1550906"/>
    <lineage>
        <taxon>Bacteria</taxon>
        <taxon>Pseudomonadati</taxon>
        <taxon>Bacteroidota</taxon>
        <taxon>Flavobacteriia</taxon>
        <taxon>Flavobacteriales</taxon>
        <taxon>Flavobacteriaceae</taxon>
        <taxon>Leeuwenhoekiella</taxon>
    </lineage>
</organism>
<protein>
    <submittedName>
        <fullName evidence="2">Uncharacterized protein</fullName>
    </submittedName>
</protein>
<keyword evidence="1" id="KW-0812">Transmembrane</keyword>
<dbReference type="RefSeq" id="WP_164918355.1">
    <property type="nucleotide sequence ID" value="NZ_JBHUOO010000011.1"/>
</dbReference>
<sequence>MPILNRGIVVRSTLRVWIRMLFILVAFFYRLQSIRTSVPAYHEVLVKFAGSGT</sequence>
<evidence type="ECO:0000256" key="1">
    <source>
        <dbReference type="SAM" id="Phobius"/>
    </source>
</evidence>
<keyword evidence="1" id="KW-1133">Transmembrane helix</keyword>
<dbReference type="EMBL" id="QOVK01000042">
    <property type="protein sequence ID" value="RXG11206.1"/>
    <property type="molecule type" value="Genomic_DNA"/>
</dbReference>
<keyword evidence="3" id="KW-1185">Reference proteome</keyword>
<comment type="caution">
    <text evidence="2">The sequence shown here is derived from an EMBL/GenBank/DDBJ whole genome shotgun (WGS) entry which is preliminary data.</text>
</comment>
<evidence type="ECO:0000313" key="2">
    <source>
        <dbReference type="EMBL" id="RXG11206.1"/>
    </source>
</evidence>
<keyword evidence="1" id="KW-0472">Membrane</keyword>
<reference evidence="2 3" key="1">
    <citation type="submission" date="2018-07" db="EMBL/GenBank/DDBJ databases">
        <title>Leeuwenhoekiella genomics.</title>
        <authorList>
            <person name="Tahon G."/>
            <person name="Willems A."/>
        </authorList>
    </citation>
    <scope>NUCLEOTIDE SEQUENCE [LARGE SCALE GENOMIC DNA]</scope>
    <source>
        <strain evidence="2 3">LMG 29608</strain>
    </source>
</reference>
<name>A0A4Q0NNR9_9FLAO</name>
<dbReference type="AlphaFoldDB" id="A0A4Q0NNR9"/>
<feature type="transmembrane region" description="Helical" evidence="1">
    <location>
        <begin position="12"/>
        <end position="31"/>
    </location>
</feature>
<dbReference type="Proteomes" id="UP000289859">
    <property type="component" value="Unassembled WGS sequence"/>
</dbReference>
<proteinExistence type="predicted"/>